<dbReference type="AlphaFoldDB" id="A0A510L0L1"/>
<evidence type="ECO:0000313" key="1">
    <source>
        <dbReference type="EMBL" id="BBM55665.1"/>
    </source>
</evidence>
<evidence type="ECO:0000313" key="2">
    <source>
        <dbReference type="Proteomes" id="UP000321944"/>
    </source>
</evidence>
<accession>A0A510L0L1</accession>
<gene>
    <name evidence="1" type="ORF">JMUB3936_1972</name>
</gene>
<protein>
    <submittedName>
        <fullName evidence="1">Uncharacterized protein</fullName>
    </submittedName>
</protein>
<proteinExistence type="predicted"/>
<dbReference type="Proteomes" id="UP000321944">
    <property type="component" value="Chromosome"/>
</dbReference>
<dbReference type="EMBL" id="AP019841">
    <property type="protein sequence ID" value="BBM55665.1"/>
    <property type="molecule type" value="Genomic_DNA"/>
</dbReference>
<sequence length="109" mass="12363">MALAVIPAFAIKVTTDGKHNLEKAAGKYQGLEIFKKNEKWYLRGEDDGGWDEPITVAKNGFTVEYGTKDTGDDRRFTFDTKLQTMVEIDKDGNIIFPYILKDYCPTGYN</sequence>
<reference evidence="1 2" key="1">
    <citation type="submission" date="2019-07" db="EMBL/GenBank/DDBJ databases">
        <title>Complete Genome Sequence of Leptotrichia wadei Strain JMUB3936.</title>
        <authorList>
            <person name="Watanabe S."/>
            <person name="Cui L."/>
        </authorList>
    </citation>
    <scope>NUCLEOTIDE SEQUENCE [LARGE SCALE GENOMIC DNA]</scope>
    <source>
        <strain evidence="1 2">JMUB3936</strain>
    </source>
</reference>
<name>A0A510L0L1_9FUSO</name>
<dbReference type="RefSeq" id="WP_232053956.1">
    <property type="nucleotide sequence ID" value="NZ_AP019841.1"/>
</dbReference>
<organism evidence="1 2">
    <name type="scientific">Leptotrichia wadei</name>
    <dbReference type="NCBI Taxonomy" id="157687"/>
    <lineage>
        <taxon>Bacteria</taxon>
        <taxon>Fusobacteriati</taxon>
        <taxon>Fusobacteriota</taxon>
        <taxon>Fusobacteriia</taxon>
        <taxon>Fusobacteriales</taxon>
        <taxon>Leptotrichiaceae</taxon>
        <taxon>Leptotrichia</taxon>
    </lineage>
</organism>